<evidence type="ECO:0000259" key="12">
    <source>
        <dbReference type="PROSITE" id="PS50990"/>
    </source>
</evidence>
<comment type="caution">
    <text evidence="13">The sequence shown here is derived from an EMBL/GenBank/DDBJ whole genome shotgun (WGS) entry which is preliminary data.</text>
</comment>
<evidence type="ECO:0000256" key="3">
    <source>
        <dbReference type="ARBA" id="ARBA00022741"/>
    </source>
</evidence>
<evidence type="ECO:0000256" key="5">
    <source>
        <dbReference type="ARBA" id="ARBA00022807"/>
    </source>
</evidence>
<dbReference type="InterPro" id="IPR003439">
    <property type="entry name" value="ABC_transporter-like_ATP-bd"/>
</dbReference>
<keyword evidence="8 9" id="KW-0472">Membrane</keyword>
<dbReference type="Pfam" id="PF00664">
    <property type="entry name" value="ABC_membrane"/>
    <property type="match status" value="1"/>
</dbReference>
<proteinExistence type="predicted"/>
<dbReference type="InterPro" id="IPR036640">
    <property type="entry name" value="ABC1_TM_sf"/>
</dbReference>
<dbReference type="Pfam" id="PF03412">
    <property type="entry name" value="Peptidase_C39"/>
    <property type="match status" value="1"/>
</dbReference>
<evidence type="ECO:0000313" key="14">
    <source>
        <dbReference type="Proteomes" id="UP001344906"/>
    </source>
</evidence>
<dbReference type="Pfam" id="PF00005">
    <property type="entry name" value="ABC_tran"/>
    <property type="match status" value="1"/>
</dbReference>
<dbReference type="PROSITE" id="PS50929">
    <property type="entry name" value="ABC_TM1F"/>
    <property type="match status" value="1"/>
</dbReference>
<dbReference type="InterPro" id="IPR039421">
    <property type="entry name" value="Type_1_exporter"/>
</dbReference>
<protein>
    <submittedName>
        <fullName evidence="13">NHLP family bacteriocin export ABC transporter peptidase/permease/ATPase</fullName>
    </submittedName>
</protein>
<dbReference type="PROSITE" id="PS50990">
    <property type="entry name" value="PEPTIDASE_C39"/>
    <property type="match status" value="1"/>
</dbReference>
<feature type="domain" description="Peptidase C39" evidence="12">
    <location>
        <begin position="24"/>
        <end position="145"/>
    </location>
</feature>
<evidence type="ECO:0000256" key="7">
    <source>
        <dbReference type="ARBA" id="ARBA00022989"/>
    </source>
</evidence>
<evidence type="ECO:0000256" key="6">
    <source>
        <dbReference type="ARBA" id="ARBA00022840"/>
    </source>
</evidence>
<feature type="domain" description="ABC transporter" evidence="10">
    <location>
        <begin position="492"/>
        <end position="725"/>
    </location>
</feature>
<sequence length="734" mass="81416">MVTAKSSRGRHQDKGLLRRRVEAQRQMGITECGASCLAMILTYHGRKTSVAEVRERCGAGRDGLTALALVNVARSYGLRVRAITVEDHEFRFVPFPAIIHWNFNHFMVVERWTPKYVSLVDPGSGRRQVTMDEFHQSFTGVVLTFEPGVNFQRRRRSDRITLRSYAAGYIRQAPLAFLQILGASLLLQLFGLALPLVTAIVMDHVIPQGMQDLLFVIGGGLLVLLLAQFIVTLLRGSLLLYLQARIDMRMMLNFFEHLLLLPQRFFQQRSSGDILARMNSNLIIRDTISNQLISTVLDGSFVLIYFVILLTQSWSFSLLVLLISALQIGLLLGTTRLMHAFSSQELAAQGKAQGYMAEALVGMTTLKSMGAEHRALDRWSNLFFAQMNISLRRNYLSTLLASVQALLRTCAPLILLWFGTWQVLNGTLSVGVMLALNALGASLLTPLATLMASGQSLQLIHSHLERIADVLEAEPEQQPDEVVLPPALSGQVRLEHVSFQYDAHAPRVLHDLCLDIEAGQRVALVGRTGSGKSTLGNLLLGLYLPTEGSIFYDEHPLSTLNYRAVRSQFGVVVQHVSIFSGTIRDNLTLNNPDVSMEQVVKAAELAAIHDEITRMPMGYETYVSENGNALSGGQCQRLALARALVHQPVLLLLDEATSSLDVITEQTIEQNLRALNCTQIIIAHRLSTIRNADVILVLDEGRIVEQGSHEALLRQQGYYAQLIQRQLANGELAS</sequence>
<dbReference type="PROSITE" id="PS00211">
    <property type="entry name" value="ABC_TRANSPORTER_1"/>
    <property type="match status" value="1"/>
</dbReference>
<comment type="subcellular location">
    <subcellularLocation>
        <location evidence="1">Cell membrane</location>
        <topology evidence="1">Multi-pass membrane protein</topology>
    </subcellularLocation>
</comment>
<dbReference type="SUPFAM" id="SSF52540">
    <property type="entry name" value="P-loop containing nucleoside triphosphate hydrolases"/>
    <property type="match status" value="1"/>
</dbReference>
<dbReference type="Gene3D" id="1.20.1560.10">
    <property type="entry name" value="ABC transporter type 1, transmembrane domain"/>
    <property type="match status" value="1"/>
</dbReference>
<evidence type="ECO:0000313" key="13">
    <source>
        <dbReference type="EMBL" id="GLV60314.1"/>
    </source>
</evidence>
<keyword evidence="5" id="KW-0645">Protease</keyword>
<dbReference type="Gene3D" id="3.40.50.300">
    <property type="entry name" value="P-loop containing nucleotide triphosphate hydrolases"/>
    <property type="match status" value="1"/>
</dbReference>
<keyword evidence="5" id="KW-0788">Thiol protease</keyword>
<keyword evidence="14" id="KW-1185">Reference proteome</keyword>
<organism evidence="13 14">
    <name type="scientific">Dictyobacter halimunensis</name>
    <dbReference type="NCBI Taxonomy" id="3026934"/>
    <lineage>
        <taxon>Bacteria</taxon>
        <taxon>Bacillati</taxon>
        <taxon>Chloroflexota</taxon>
        <taxon>Ktedonobacteria</taxon>
        <taxon>Ktedonobacterales</taxon>
        <taxon>Dictyobacteraceae</taxon>
        <taxon>Dictyobacter</taxon>
    </lineage>
</organism>
<evidence type="ECO:0000259" key="10">
    <source>
        <dbReference type="PROSITE" id="PS50893"/>
    </source>
</evidence>
<evidence type="ECO:0000256" key="2">
    <source>
        <dbReference type="ARBA" id="ARBA00022692"/>
    </source>
</evidence>
<dbReference type="Gene3D" id="3.90.70.10">
    <property type="entry name" value="Cysteine proteinases"/>
    <property type="match status" value="1"/>
</dbReference>
<dbReference type="CDD" id="cd18779">
    <property type="entry name" value="ABC_6TM_T1SS_like"/>
    <property type="match status" value="1"/>
</dbReference>
<accession>A0ABQ6G357</accession>
<reference evidence="13 14" key="1">
    <citation type="submission" date="2023-02" db="EMBL/GenBank/DDBJ databases">
        <title>Dictyobacter halimunensis sp. nov., a new member of the class Ktedonobacteria from forest soil in a geothermal area.</title>
        <authorList>
            <person name="Rachmania M.K."/>
            <person name="Ningsih F."/>
            <person name="Sakai Y."/>
            <person name="Yabe S."/>
            <person name="Yokota A."/>
            <person name="Sjamsuridzal W."/>
        </authorList>
    </citation>
    <scope>NUCLEOTIDE SEQUENCE [LARGE SCALE GENOMIC DNA]</scope>
    <source>
        <strain evidence="13 14">S3.2.2.5</strain>
    </source>
</reference>
<keyword evidence="4" id="KW-0378">Hydrolase</keyword>
<feature type="transmembrane region" description="Helical" evidence="9">
    <location>
        <begin position="314"/>
        <end position="333"/>
    </location>
</feature>
<feature type="transmembrane region" description="Helical" evidence="9">
    <location>
        <begin position="175"/>
        <end position="201"/>
    </location>
</feature>
<dbReference type="InterPro" id="IPR027417">
    <property type="entry name" value="P-loop_NTPase"/>
</dbReference>
<keyword evidence="2 9" id="KW-0812">Transmembrane</keyword>
<dbReference type="EMBL" id="BSRI01000002">
    <property type="protein sequence ID" value="GLV60314.1"/>
    <property type="molecule type" value="Genomic_DNA"/>
</dbReference>
<dbReference type="InterPro" id="IPR017871">
    <property type="entry name" value="ABC_transporter-like_CS"/>
</dbReference>
<dbReference type="Proteomes" id="UP001344906">
    <property type="component" value="Unassembled WGS sequence"/>
</dbReference>
<dbReference type="InterPro" id="IPR005074">
    <property type="entry name" value="Peptidase_C39"/>
</dbReference>
<evidence type="ECO:0000256" key="9">
    <source>
        <dbReference type="SAM" id="Phobius"/>
    </source>
</evidence>
<keyword evidence="3" id="KW-0547">Nucleotide-binding</keyword>
<feature type="transmembrane region" description="Helical" evidence="9">
    <location>
        <begin position="287"/>
        <end position="308"/>
    </location>
</feature>
<dbReference type="PROSITE" id="PS50893">
    <property type="entry name" value="ABC_TRANSPORTER_2"/>
    <property type="match status" value="1"/>
</dbReference>
<evidence type="ECO:0000259" key="11">
    <source>
        <dbReference type="PROSITE" id="PS50929"/>
    </source>
</evidence>
<dbReference type="PANTHER" id="PTHR43394">
    <property type="entry name" value="ATP-DEPENDENT PERMEASE MDL1, MITOCHONDRIAL"/>
    <property type="match status" value="1"/>
</dbReference>
<feature type="transmembrane region" description="Helical" evidence="9">
    <location>
        <begin position="213"/>
        <end position="242"/>
    </location>
</feature>
<evidence type="ECO:0000256" key="8">
    <source>
        <dbReference type="ARBA" id="ARBA00023136"/>
    </source>
</evidence>
<feature type="domain" description="ABC transmembrane type-1" evidence="11">
    <location>
        <begin position="180"/>
        <end position="459"/>
    </location>
</feature>
<dbReference type="RefSeq" id="WP_338257350.1">
    <property type="nucleotide sequence ID" value="NZ_BSRI01000002.1"/>
</dbReference>
<keyword evidence="6" id="KW-0067">ATP-binding</keyword>
<evidence type="ECO:0000256" key="4">
    <source>
        <dbReference type="ARBA" id="ARBA00022801"/>
    </source>
</evidence>
<dbReference type="PANTHER" id="PTHR43394:SF1">
    <property type="entry name" value="ATP-BINDING CASSETTE SUB-FAMILY B MEMBER 10, MITOCHONDRIAL"/>
    <property type="match status" value="1"/>
</dbReference>
<dbReference type="InterPro" id="IPR011527">
    <property type="entry name" value="ABC1_TM_dom"/>
</dbReference>
<keyword evidence="7 9" id="KW-1133">Transmembrane helix</keyword>
<dbReference type="SMART" id="SM00382">
    <property type="entry name" value="AAA"/>
    <property type="match status" value="1"/>
</dbReference>
<dbReference type="InterPro" id="IPR003593">
    <property type="entry name" value="AAA+_ATPase"/>
</dbReference>
<dbReference type="SUPFAM" id="SSF90123">
    <property type="entry name" value="ABC transporter transmembrane region"/>
    <property type="match status" value="1"/>
</dbReference>
<evidence type="ECO:0000256" key="1">
    <source>
        <dbReference type="ARBA" id="ARBA00004651"/>
    </source>
</evidence>
<gene>
    <name evidence="13" type="ORF">KDH_71340</name>
</gene>
<name>A0ABQ6G357_9CHLR</name>